<keyword evidence="2" id="KW-1185">Reference proteome</keyword>
<name>A0A9N8W008_FUNMO</name>
<dbReference type="InterPro" id="IPR032675">
    <property type="entry name" value="LRR_dom_sf"/>
</dbReference>
<dbReference type="EMBL" id="CAJVPP010000329">
    <property type="protein sequence ID" value="CAG8470342.1"/>
    <property type="molecule type" value="Genomic_DNA"/>
</dbReference>
<dbReference type="SUPFAM" id="SSF52047">
    <property type="entry name" value="RNI-like"/>
    <property type="match status" value="1"/>
</dbReference>
<gene>
    <name evidence="1" type="ORF">FMOSSE_LOCUS2485</name>
</gene>
<dbReference type="Proteomes" id="UP000789375">
    <property type="component" value="Unassembled WGS sequence"/>
</dbReference>
<proteinExistence type="predicted"/>
<sequence>MDFFFELSIICQNLEKIYVKLLYCSYDNEGLATLIAFQKRLKSVEFTTKSKYEYKKLGNVLGTQAKTLTHLKFSGNIYVNSKSLNLLTNLKILEVYFHTFRNLGIGILHYVTFPCLEELIIIYPFEQPLELYVKLNEGTKGDLRKFCSKLEFVKIWFDNVSELENIETILTCLRSLKCLTIDSIYHYSELGRCHAKVIFDLLVEKSGPHLFELYLNGLWDFSEDELEGFLSDWKKKGRSPLSIHFDTDDVVFDQHVDIFNKYHDLGVLSFWESYHLNSN</sequence>
<accession>A0A9N8W008</accession>
<reference evidence="1" key="1">
    <citation type="submission" date="2021-06" db="EMBL/GenBank/DDBJ databases">
        <authorList>
            <person name="Kallberg Y."/>
            <person name="Tangrot J."/>
            <person name="Rosling A."/>
        </authorList>
    </citation>
    <scope>NUCLEOTIDE SEQUENCE</scope>
    <source>
        <strain evidence="1">87-6 pot B 2015</strain>
    </source>
</reference>
<dbReference type="Gene3D" id="3.80.10.10">
    <property type="entry name" value="Ribonuclease Inhibitor"/>
    <property type="match status" value="1"/>
</dbReference>
<organism evidence="1 2">
    <name type="scientific">Funneliformis mosseae</name>
    <name type="common">Endomycorrhizal fungus</name>
    <name type="synonym">Glomus mosseae</name>
    <dbReference type="NCBI Taxonomy" id="27381"/>
    <lineage>
        <taxon>Eukaryota</taxon>
        <taxon>Fungi</taxon>
        <taxon>Fungi incertae sedis</taxon>
        <taxon>Mucoromycota</taxon>
        <taxon>Glomeromycotina</taxon>
        <taxon>Glomeromycetes</taxon>
        <taxon>Glomerales</taxon>
        <taxon>Glomeraceae</taxon>
        <taxon>Funneliformis</taxon>
    </lineage>
</organism>
<protein>
    <submittedName>
        <fullName evidence="1">5389_t:CDS:1</fullName>
    </submittedName>
</protein>
<dbReference type="AlphaFoldDB" id="A0A9N8W008"/>
<evidence type="ECO:0000313" key="2">
    <source>
        <dbReference type="Proteomes" id="UP000789375"/>
    </source>
</evidence>
<evidence type="ECO:0000313" key="1">
    <source>
        <dbReference type="EMBL" id="CAG8470342.1"/>
    </source>
</evidence>
<comment type="caution">
    <text evidence="1">The sequence shown here is derived from an EMBL/GenBank/DDBJ whole genome shotgun (WGS) entry which is preliminary data.</text>
</comment>